<dbReference type="CDD" id="cd00730">
    <property type="entry name" value="rubredoxin"/>
    <property type="match status" value="1"/>
</dbReference>
<accession>A0A9W7C8Y1</accession>
<keyword evidence="7" id="KW-0732">Signal</keyword>
<evidence type="ECO:0000313" key="10">
    <source>
        <dbReference type="Proteomes" id="UP001165085"/>
    </source>
</evidence>
<dbReference type="PANTHER" id="PTHR47627">
    <property type="entry name" value="RUBREDOXIN"/>
    <property type="match status" value="1"/>
</dbReference>
<feature type="compositionally biased region" description="Low complexity" evidence="5">
    <location>
        <begin position="33"/>
        <end position="50"/>
    </location>
</feature>
<dbReference type="EMBL" id="BRXY01000583">
    <property type="protein sequence ID" value="GMI01821.1"/>
    <property type="molecule type" value="Genomic_DNA"/>
</dbReference>
<gene>
    <name evidence="9" type="ORF">TrST_g10427</name>
</gene>
<dbReference type="OrthoDB" id="6379857at2759"/>
<evidence type="ECO:0000256" key="3">
    <source>
        <dbReference type="ARBA" id="ARBA00022982"/>
    </source>
</evidence>
<evidence type="ECO:0000256" key="1">
    <source>
        <dbReference type="ARBA" id="ARBA00022448"/>
    </source>
</evidence>
<keyword evidence="4" id="KW-0408">Iron</keyword>
<keyword evidence="6" id="KW-0472">Membrane</keyword>
<dbReference type="InterPro" id="IPR024935">
    <property type="entry name" value="Rubredoxin_dom"/>
</dbReference>
<dbReference type="SUPFAM" id="SSF57802">
    <property type="entry name" value="Rubredoxin-like"/>
    <property type="match status" value="1"/>
</dbReference>
<keyword evidence="6" id="KW-1133">Transmembrane helix</keyword>
<dbReference type="PROSITE" id="PS50903">
    <property type="entry name" value="RUBREDOXIN_LIKE"/>
    <property type="match status" value="1"/>
</dbReference>
<evidence type="ECO:0000256" key="2">
    <source>
        <dbReference type="ARBA" id="ARBA00022723"/>
    </source>
</evidence>
<feature type="chain" id="PRO_5040892491" description="Rubredoxin-like domain-containing protein" evidence="7">
    <location>
        <begin position="21"/>
        <end position="185"/>
    </location>
</feature>
<dbReference type="GO" id="GO:0009055">
    <property type="term" value="F:electron transfer activity"/>
    <property type="evidence" value="ECO:0007669"/>
    <property type="project" value="TreeGrafter"/>
</dbReference>
<dbReference type="PANTHER" id="PTHR47627:SF1">
    <property type="entry name" value="RUBREDOXIN-1-RELATED"/>
    <property type="match status" value="1"/>
</dbReference>
<feature type="transmembrane region" description="Helical" evidence="6">
    <location>
        <begin position="165"/>
        <end position="184"/>
    </location>
</feature>
<evidence type="ECO:0000259" key="8">
    <source>
        <dbReference type="PROSITE" id="PS50903"/>
    </source>
</evidence>
<dbReference type="GO" id="GO:0005506">
    <property type="term" value="F:iron ion binding"/>
    <property type="evidence" value="ECO:0007669"/>
    <property type="project" value="InterPro"/>
</dbReference>
<evidence type="ECO:0000256" key="4">
    <source>
        <dbReference type="ARBA" id="ARBA00023004"/>
    </source>
</evidence>
<feature type="domain" description="Rubredoxin-like" evidence="8">
    <location>
        <begin position="84"/>
        <end position="138"/>
    </location>
</feature>
<keyword evidence="6" id="KW-0812">Transmembrane</keyword>
<feature type="region of interest" description="Disordered" evidence="5">
    <location>
        <begin position="33"/>
        <end position="61"/>
    </location>
</feature>
<proteinExistence type="predicted"/>
<organism evidence="9 10">
    <name type="scientific">Triparma strigata</name>
    <dbReference type="NCBI Taxonomy" id="1606541"/>
    <lineage>
        <taxon>Eukaryota</taxon>
        <taxon>Sar</taxon>
        <taxon>Stramenopiles</taxon>
        <taxon>Ochrophyta</taxon>
        <taxon>Bolidophyceae</taxon>
        <taxon>Parmales</taxon>
        <taxon>Triparmaceae</taxon>
        <taxon>Triparma</taxon>
    </lineage>
</organism>
<evidence type="ECO:0000313" key="9">
    <source>
        <dbReference type="EMBL" id="GMI01821.1"/>
    </source>
</evidence>
<sequence>MFSPSITLLILLFLLPSSHQFVPHPFLPRPPLSLSLSSEPPTSEASEATSDLTSKQDAEMTRQEEALKRVAELKSQEVFIKRSTGVFKCQNCNYEYKESEGDQMMIGGVNPPGTSFSSLASNYRCPTCRASKDSFQEVVEEIAGFEVNQGYGFGTNSMTGGQKNALIFGGLAAFFVLFLAGYGMS</sequence>
<keyword evidence="10" id="KW-1185">Reference proteome</keyword>
<feature type="signal peptide" evidence="7">
    <location>
        <begin position="1"/>
        <end position="20"/>
    </location>
</feature>
<keyword evidence="1" id="KW-0813">Transport</keyword>
<dbReference type="GO" id="GO:0043448">
    <property type="term" value="P:alkane catabolic process"/>
    <property type="evidence" value="ECO:0007669"/>
    <property type="project" value="TreeGrafter"/>
</dbReference>
<dbReference type="Pfam" id="PF00301">
    <property type="entry name" value="Rubredoxin"/>
    <property type="match status" value="1"/>
</dbReference>
<dbReference type="Gene3D" id="2.20.28.10">
    <property type="match status" value="1"/>
</dbReference>
<reference evidence="10" key="1">
    <citation type="journal article" date="2023" name="Commun. Biol.">
        <title>Genome analysis of Parmales, the sister group of diatoms, reveals the evolutionary specialization of diatoms from phago-mixotrophs to photoautotrophs.</title>
        <authorList>
            <person name="Ban H."/>
            <person name="Sato S."/>
            <person name="Yoshikawa S."/>
            <person name="Yamada K."/>
            <person name="Nakamura Y."/>
            <person name="Ichinomiya M."/>
            <person name="Sato N."/>
            <person name="Blanc-Mathieu R."/>
            <person name="Endo H."/>
            <person name="Kuwata A."/>
            <person name="Ogata H."/>
        </authorList>
    </citation>
    <scope>NUCLEOTIDE SEQUENCE [LARGE SCALE GENOMIC DNA]</scope>
    <source>
        <strain evidence="10">NIES 3701</strain>
    </source>
</reference>
<keyword evidence="3" id="KW-0249">Electron transport</keyword>
<comment type="caution">
    <text evidence="9">The sequence shown here is derived from an EMBL/GenBank/DDBJ whole genome shotgun (WGS) entry which is preliminary data.</text>
</comment>
<dbReference type="InterPro" id="IPR050526">
    <property type="entry name" value="Rubredoxin_ET"/>
</dbReference>
<evidence type="ECO:0000256" key="6">
    <source>
        <dbReference type="SAM" id="Phobius"/>
    </source>
</evidence>
<evidence type="ECO:0000256" key="5">
    <source>
        <dbReference type="SAM" id="MobiDB-lite"/>
    </source>
</evidence>
<evidence type="ECO:0000256" key="7">
    <source>
        <dbReference type="SAM" id="SignalP"/>
    </source>
</evidence>
<protein>
    <recommendedName>
        <fullName evidence="8">Rubredoxin-like domain-containing protein</fullName>
    </recommendedName>
</protein>
<dbReference type="AlphaFoldDB" id="A0A9W7C8Y1"/>
<dbReference type="Proteomes" id="UP001165085">
    <property type="component" value="Unassembled WGS sequence"/>
</dbReference>
<keyword evidence="2" id="KW-0479">Metal-binding</keyword>
<dbReference type="InterPro" id="IPR024934">
    <property type="entry name" value="Rubredoxin-like_dom"/>
</dbReference>
<name>A0A9W7C8Y1_9STRA</name>